<organism evidence="2 3">
    <name type="scientific">Chloroflexus aurantiacus (strain ATCC 29366 / DSM 635 / J-10-fl)</name>
    <dbReference type="NCBI Taxonomy" id="324602"/>
    <lineage>
        <taxon>Bacteria</taxon>
        <taxon>Bacillati</taxon>
        <taxon>Chloroflexota</taxon>
        <taxon>Chloroflexia</taxon>
        <taxon>Chloroflexales</taxon>
        <taxon>Chloroflexineae</taxon>
        <taxon>Chloroflexaceae</taxon>
        <taxon>Chloroflexus</taxon>
    </lineage>
</organism>
<reference evidence="3" key="1">
    <citation type="journal article" date="2011" name="BMC Genomics">
        <title>Complete genome sequence of the filamentous anoxygenic phototrophic bacterium Chloroflexus aurantiacus.</title>
        <authorList>
            <person name="Tang K.H."/>
            <person name="Barry K."/>
            <person name="Chertkov O."/>
            <person name="Dalin E."/>
            <person name="Han C.S."/>
            <person name="Hauser L.J."/>
            <person name="Honchak B.M."/>
            <person name="Karbach L.E."/>
            <person name="Land M.L."/>
            <person name="Lapidus A."/>
            <person name="Larimer F.W."/>
            <person name="Mikhailova N."/>
            <person name="Pitluck S."/>
            <person name="Pierson B.K."/>
            <person name="Blankenship R.E."/>
        </authorList>
    </citation>
    <scope>NUCLEOTIDE SEQUENCE [LARGE SCALE GENOMIC DNA]</scope>
    <source>
        <strain evidence="3">ATCC 29366 / DSM 635 / J-10-fl</strain>
    </source>
</reference>
<dbReference type="EMBL" id="CP000909">
    <property type="protein sequence ID" value="ABY35373.1"/>
    <property type="molecule type" value="Genomic_DNA"/>
</dbReference>
<dbReference type="InParanoid" id="A9WF58"/>
<dbReference type="HOGENOM" id="CLU_016564_1_0_0"/>
<feature type="domain" description="AAA+ ATPase" evidence="1">
    <location>
        <begin position="424"/>
        <end position="556"/>
    </location>
</feature>
<dbReference type="KEGG" id="cau:Caur_2161"/>
<keyword evidence="3" id="KW-1185">Reference proteome</keyword>
<dbReference type="PATRIC" id="fig|324602.8.peg.2448"/>
<dbReference type="GO" id="GO:0005524">
    <property type="term" value="F:ATP binding"/>
    <property type="evidence" value="ECO:0007669"/>
    <property type="project" value="InterPro"/>
</dbReference>
<accession>A9WF58</accession>
<dbReference type="RefSeq" id="WP_012258027.1">
    <property type="nucleotide sequence ID" value="NC_010175.1"/>
</dbReference>
<dbReference type="Proteomes" id="UP000002008">
    <property type="component" value="Chromosome"/>
</dbReference>
<dbReference type="PANTHER" id="PTHR46411">
    <property type="entry name" value="FAMILY ATPASE, PUTATIVE-RELATED"/>
    <property type="match status" value="1"/>
</dbReference>
<dbReference type="SUPFAM" id="SSF52540">
    <property type="entry name" value="P-loop containing nucleoside triphosphate hydrolases"/>
    <property type="match status" value="1"/>
</dbReference>
<proteinExistence type="predicted"/>
<dbReference type="InterPro" id="IPR027417">
    <property type="entry name" value="P-loop_NTPase"/>
</dbReference>
<dbReference type="GO" id="GO:0036402">
    <property type="term" value="F:proteasome-activating activity"/>
    <property type="evidence" value="ECO:0000318"/>
    <property type="project" value="GO_Central"/>
</dbReference>
<dbReference type="Pfam" id="PF22977">
    <property type="entry name" value="WHD"/>
    <property type="match status" value="1"/>
</dbReference>
<dbReference type="Gene3D" id="3.40.50.300">
    <property type="entry name" value="P-loop containing nucleotide triphosphate hydrolases"/>
    <property type="match status" value="1"/>
</dbReference>
<dbReference type="AlphaFoldDB" id="A9WF58"/>
<name>A9WF58_CHLAA</name>
<dbReference type="InterPro" id="IPR054472">
    <property type="entry name" value="WHD"/>
</dbReference>
<dbReference type="STRING" id="324602.Caur_2161"/>
<dbReference type="EnsemblBacteria" id="ABY35373">
    <property type="protein sequence ID" value="ABY35373"/>
    <property type="gene ID" value="Caur_2161"/>
</dbReference>
<dbReference type="eggNOG" id="COG0464">
    <property type="taxonomic scope" value="Bacteria"/>
</dbReference>
<dbReference type="InterPro" id="IPR003593">
    <property type="entry name" value="AAA+_ATPase"/>
</dbReference>
<evidence type="ECO:0000313" key="2">
    <source>
        <dbReference type="EMBL" id="ABY35373.1"/>
    </source>
</evidence>
<protein>
    <submittedName>
        <fullName evidence="2">AAA ATPase central domain protein</fullName>
    </submittedName>
</protein>
<gene>
    <name evidence="2" type="ordered locus">Caur_2161</name>
</gene>
<evidence type="ECO:0000259" key="1">
    <source>
        <dbReference type="SMART" id="SM00382"/>
    </source>
</evidence>
<dbReference type="CDD" id="cd19481">
    <property type="entry name" value="RecA-like_protease"/>
    <property type="match status" value="1"/>
</dbReference>
<dbReference type="SMART" id="SM00382">
    <property type="entry name" value="AAA"/>
    <property type="match status" value="1"/>
</dbReference>
<evidence type="ECO:0000313" key="3">
    <source>
        <dbReference type="Proteomes" id="UP000002008"/>
    </source>
</evidence>
<sequence>MTTETTVDWLTANHRYLVAALAVLRCRVTGASADQSLAHALQALEAARADMPALSALDRLQIIFGLSDFETGLILLCAGVELDSKLAAACAAWQGDPHRFRPTVGMALSLLPGAHWSAFTPTAPLRYWRLIEMAEGEPLVTTPLRIDERVLFYLLGVATLDRRLQPLLRLLRPSTPLPQAHADLVKRIVALWEREAEPSPVQMCGADPAQRQAIAVAVGEHVGRVVYLLRAEDVPPDMIEQETLARIWEREAALSGGLLLISVGDTEPTRALAHWLERVQGMVILSSADPLPMSERLVVRFEVPQPDRREQQALWQQILNEHGRSLNGHLDRLLQQFTLGANAIRAVTMTTTGDGEADWWDACRLQVRTRLDGLAQRIETRVGWDDLVLPEEHLMTLRQMVAQVRQRVRVYEEWGFGLRDRRGLGISALFAGPSGTGKTLAAEVLANELRLDLYRIDLSAVVSKYIGETEKNLRRIFDAAEGGSAILLFDEADALFGRRSEVKDSHDRYANLEVSYLLQRMEAYQGLAILTTNMKQAIDTAFLRRIRFIVNFPFPDTAQRQRIWQRVFPPHTPLAGLDWGKLAQLNLAGGNIRSIALNAAFLAAEAGEPVQMAHILSAARSEYARLEKPLTETELRGFSTIDRTRSVQGRR</sequence>
<dbReference type="InterPro" id="IPR003959">
    <property type="entry name" value="ATPase_AAA_core"/>
</dbReference>
<dbReference type="GO" id="GO:0008540">
    <property type="term" value="C:proteasome regulatory particle, base subcomplex"/>
    <property type="evidence" value="ECO:0000318"/>
    <property type="project" value="GO_Central"/>
</dbReference>
<dbReference type="GO" id="GO:0016887">
    <property type="term" value="F:ATP hydrolysis activity"/>
    <property type="evidence" value="ECO:0007669"/>
    <property type="project" value="InterPro"/>
</dbReference>
<dbReference type="Pfam" id="PF00004">
    <property type="entry name" value="AAA"/>
    <property type="match status" value="1"/>
</dbReference>
<dbReference type="GO" id="GO:0043161">
    <property type="term" value="P:proteasome-mediated ubiquitin-dependent protein catabolic process"/>
    <property type="evidence" value="ECO:0000318"/>
    <property type="project" value="GO_Central"/>
</dbReference>
<dbReference type="PANTHER" id="PTHR46411:SF3">
    <property type="entry name" value="AAA+ ATPASE DOMAIN-CONTAINING PROTEIN"/>
    <property type="match status" value="1"/>
</dbReference>